<evidence type="ECO:0000313" key="4">
    <source>
        <dbReference type="Proteomes" id="UP000502823"/>
    </source>
</evidence>
<dbReference type="Proteomes" id="UP000502823">
    <property type="component" value="Unassembled WGS sequence"/>
</dbReference>
<dbReference type="AlphaFoldDB" id="A0A6L2PLW0"/>
<accession>A0A6L2PLW0</accession>
<feature type="domain" description="FAS1" evidence="2">
    <location>
        <begin position="583"/>
        <end position="725"/>
    </location>
</feature>
<dbReference type="PANTHER" id="PTHR10900">
    <property type="entry name" value="PERIOSTIN-RELATED"/>
    <property type="match status" value="1"/>
</dbReference>
<dbReference type="PANTHER" id="PTHR10900:SF114">
    <property type="entry name" value="FAS1 DOMAIN-CONTAINING PROTEIN"/>
    <property type="match status" value="1"/>
</dbReference>
<dbReference type="SMART" id="SM00554">
    <property type="entry name" value="FAS1"/>
    <property type="match status" value="3"/>
</dbReference>
<keyword evidence="4" id="KW-1185">Reference proteome</keyword>
<feature type="compositionally biased region" description="Basic and acidic residues" evidence="1">
    <location>
        <begin position="82"/>
        <end position="95"/>
    </location>
</feature>
<organism evidence="3 4">
    <name type="scientific">Coptotermes formosanus</name>
    <name type="common">Formosan subterranean termite</name>
    <dbReference type="NCBI Taxonomy" id="36987"/>
    <lineage>
        <taxon>Eukaryota</taxon>
        <taxon>Metazoa</taxon>
        <taxon>Ecdysozoa</taxon>
        <taxon>Arthropoda</taxon>
        <taxon>Hexapoda</taxon>
        <taxon>Insecta</taxon>
        <taxon>Pterygota</taxon>
        <taxon>Neoptera</taxon>
        <taxon>Polyneoptera</taxon>
        <taxon>Dictyoptera</taxon>
        <taxon>Blattodea</taxon>
        <taxon>Blattoidea</taxon>
        <taxon>Termitoidae</taxon>
        <taxon>Rhinotermitidae</taxon>
        <taxon>Coptotermes</taxon>
    </lineage>
</organism>
<evidence type="ECO:0000259" key="2">
    <source>
        <dbReference type="PROSITE" id="PS50213"/>
    </source>
</evidence>
<proteinExistence type="predicted"/>
<dbReference type="Gene3D" id="2.30.180.10">
    <property type="entry name" value="FAS1 domain"/>
    <property type="match status" value="4"/>
</dbReference>
<feature type="domain" description="FAS1" evidence="2">
    <location>
        <begin position="173"/>
        <end position="306"/>
    </location>
</feature>
<dbReference type="GO" id="GO:0005615">
    <property type="term" value="C:extracellular space"/>
    <property type="evidence" value="ECO:0007669"/>
    <property type="project" value="TreeGrafter"/>
</dbReference>
<dbReference type="Pfam" id="PF02469">
    <property type="entry name" value="Fasciclin"/>
    <property type="match status" value="4"/>
</dbReference>
<dbReference type="InParanoid" id="A0A6L2PLW0"/>
<evidence type="ECO:0000313" key="3">
    <source>
        <dbReference type="EMBL" id="GFG32470.1"/>
    </source>
</evidence>
<dbReference type="PROSITE" id="PS50213">
    <property type="entry name" value="FAS1"/>
    <property type="match status" value="4"/>
</dbReference>
<gene>
    <name evidence="3" type="ORF">Cfor_04311</name>
</gene>
<dbReference type="GO" id="GO:0050839">
    <property type="term" value="F:cell adhesion molecule binding"/>
    <property type="evidence" value="ECO:0007669"/>
    <property type="project" value="TreeGrafter"/>
</dbReference>
<evidence type="ECO:0000256" key="1">
    <source>
        <dbReference type="SAM" id="MobiDB-lite"/>
    </source>
</evidence>
<dbReference type="InterPro" id="IPR036378">
    <property type="entry name" value="FAS1_dom_sf"/>
</dbReference>
<name>A0A6L2PLW0_COPFO</name>
<comment type="caution">
    <text evidence="3">The sequence shown here is derived from an EMBL/GenBank/DDBJ whole genome shotgun (WGS) entry which is preliminary data.</text>
</comment>
<dbReference type="GO" id="GO:0031012">
    <property type="term" value="C:extracellular matrix"/>
    <property type="evidence" value="ECO:0007669"/>
    <property type="project" value="TreeGrafter"/>
</dbReference>
<dbReference type="SUPFAM" id="SSF82153">
    <property type="entry name" value="FAS1 domain"/>
    <property type="match status" value="4"/>
</dbReference>
<feature type="domain" description="FAS1" evidence="2">
    <location>
        <begin position="448"/>
        <end position="579"/>
    </location>
</feature>
<dbReference type="InterPro" id="IPR050904">
    <property type="entry name" value="Adhesion/Biosynth-related"/>
</dbReference>
<dbReference type="GO" id="GO:0007155">
    <property type="term" value="P:cell adhesion"/>
    <property type="evidence" value="ECO:0007669"/>
    <property type="project" value="TreeGrafter"/>
</dbReference>
<protein>
    <recommendedName>
        <fullName evidence="2">FAS1 domain-containing protein</fullName>
    </recommendedName>
</protein>
<feature type="region of interest" description="Disordered" evidence="1">
    <location>
        <begin position="81"/>
        <end position="129"/>
    </location>
</feature>
<sequence>MDQQRRINDRNQLGFIWPNLLSEDYANLSELNFTRKHGQPVDALTTSREADGGDSTTTESTKHLEAEVPSFLNVLTQNHATSAEKNRSLRQEKSSRIQSNRPGFEPVYVSKTNPEGHGYISELRPSSDKRSCGWATNHKLKVRCPMQSSMIRYECCEGYQQVPGQQGCAGVKRLKNVLDTARDLGAGKFVTYLEQSGLDSDLLKEGTYTLFAPLDDAFDDLAAEQRSRLETDRRRPQNPLLLYHLADRKLTSQHFRADLLVDTRYTGHKLRINKYSNGIETVNCAFIVRKDQEATNGIVHVVDSVLDPASTAPRDLAELVLQDGRFSELAKAMEQSGFVTRLRNSQQPCTILAPSDEAFQKIPQSRLERILNDKHAREALLEHHVIPHPICLPAIIGEHKVRSLGSEKLTFNCDKKGTTVEEKRLRSDFVMGQNGVLYMLDDVLLPDRAKSIVQLAEQAQLFVFLQLVRSAGLEEAFENFGEYTVFAPSESAMYALPPNQLQELKTNKDKARSFVLYHATQGRITSDQISDNQVVMSLDEQNPLRLQVYRKAIGVEDALIEKADLQGMNGNIHIINKALSPSNISAGDILRRDGNFSIFLQAIERVTANNPESLELQSPGASYTFFVPTDQAFNRLGAARLERIMEDPAYLTKVSPLHSSIPTAHITAPILNGMRTNNLDQGVVTLHPFVQNFHPRKYQTHLKQSSSTKDVYQNLSTNVTFSLFV</sequence>
<dbReference type="InterPro" id="IPR000782">
    <property type="entry name" value="FAS1_domain"/>
</dbReference>
<dbReference type="GO" id="GO:0030198">
    <property type="term" value="P:extracellular matrix organization"/>
    <property type="evidence" value="ECO:0007669"/>
    <property type="project" value="TreeGrafter"/>
</dbReference>
<dbReference type="EMBL" id="BLKM01000369">
    <property type="protein sequence ID" value="GFG32470.1"/>
    <property type="molecule type" value="Genomic_DNA"/>
</dbReference>
<feature type="region of interest" description="Disordered" evidence="1">
    <location>
        <begin position="38"/>
        <end position="59"/>
    </location>
</feature>
<feature type="domain" description="FAS1" evidence="2">
    <location>
        <begin position="313"/>
        <end position="444"/>
    </location>
</feature>
<reference evidence="4" key="1">
    <citation type="submission" date="2020-01" db="EMBL/GenBank/DDBJ databases">
        <title>Draft genome sequence of the Termite Coptotermes fromosanus.</title>
        <authorList>
            <person name="Itakura S."/>
            <person name="Yosikawa Y."/>
            <person name="Umezawa K."/>
        </authorList>
    </citation>
    <scope>NUCLEOTIDE SEQUENCE [LARGE SCALE GENOMIC DNA]</scope>
</reference>
<dbReference type="OrthoDB" id="286301at2759"/>